<dbReference type="AlphaFoldDB" id="A0ABD2UBF5"/>
<keyword evidence="2" id="KW-1185">Reference proteome</keyword>
<evidence type="ECO:0000313" key="1">
    <source>
        <dbReference type="EMBL" id="KAL3366139.1"/>
    </source>
</evidence>
<gene>
    <name evidence="1" type="ORF">AABB24_011009</name>
</gene>
<reference evidence="1 2" key="1">
    <citation type="submission" date="2024-05" db="EMBL/GenBank/DDBJ databases">
        <title>De novo assembly of an allotetraploid wild potato.</title>
        <authorList>
            <person name="Hosaka A.J."/>
        </authorList>
    </citation>
    <scope>NUCLEOTIDE SEQUENCE [LARGE SCALE GENOMIC DNA]</scope>
    <source>
        <tissue evidence="1">Young leaves</tissue>
    </source>
</reference>
<dbReference type="EMBL" id="JBJKTR010000006">
    <property type="protein sequence ID" value="KAL3366139.1"/>
    <property type="molecule type" value="Genomic_DNA"/>
</dbReference>
<evidence type="ECO:0000313" key="2">
    <source>
        <dbReference type="Proteomes" id="UP001627284"/>
    </source>
</evidence>
<protein>
    <submittedName>
        <fullName evidence="1">Uncharacterized protein</fullName>
    </submittedName>
</protein>
<comment type="caution">
    <text evidence="1">The sequence shown here is derived from an EMBL/GenBank/DDBJ whole genome shotgun (WGS) entry which is preliminary data.</text>
</comment>
<organism evidence="1 2">
    <name type="scientific">Solanum stoloniferum</name>
    <dbReference type="NCBI Taxonomy" id="62892"/>
    <lineage>
        <taxon>Eukaryota</taxon>
        <taxon>Viridiplantae</taxon>
        <taxon>Streptophyta</taxon>
        <taxon>Embryophyta</taxon>
        <taxon>Tracheophyta</taxon>
        <taxon>Spermatophyta</taxon>
        <taxon>Magnoliopsida</taxon>
        <taxon>eudicotyledons</taxon>
        <taxon>Gunneridae</taxon>
        <taxon>Pentapetalae</taxon>
        <taxon>asterids</taxon>
        <taxon>lamiids</taxon>
        <taxon>Solanales</taxon>
        <taxon>Solanaceae</taxon>
        <taxon>Solanoideae</taxon>
        <taxon>Solaneae</taxon>
        <taxon>Solanum</taxon>
    </lineage>
</organism>
<dbReference type="Proteomes" id="UP001627284">
    <property type="component" value="Unassembled WGS sequence"/>
</dbReference>
<sequence>MYAPHLLHARASSRNHQTTTFSATTAHPAPRPDFLRFWMKSHTKPNCFLVKILNLGICGEFRISPCSYPFFTFSSPKIVNHKSLDINSPLLVIVWGDFFYIAKNTKKCLSNSV</sequence>
<name>A0ABD2UBF5_9SOLN</name>
<proteinExistence type="predicted"/>
<accession>A0ABD2UBF5</accession>